<dbReference type="RefSeq" id="WP_189688102.1">
    <property type="nucleotide sequence ID" value="NZ_BMYK01000010.1"/>
</dbReference>
<feature type="transmembrane region" description="Helical" evidence="1">
    <location>
        <begin position="131"/>
        <end position="153"/>
    </location>
</feature>
<keyword evidence="1" id="KW-0812">Transmembrane</keyword>
<accession>A0ABQ3G4I3</accession>
<feature type="transmembrane region" description="Helical" evidence="1">
    <location>
        <begin position="100"/>
        <end position="119"/>
    </location>
</feature>
<gene>
    <name evidence="3" type="ORF">GCM10007320_33680</name>
</gene>
<dbReference type="Proteomes" id="UP000626210">
    <property type="component" value="Unassembled WGS sequence"/>
</dbReference>
<evidence type="ECO:0000259" key="2">
    <source>
        <dbReference type="Pfam" id="PF07331"/>
    </source>
</evidence>
<keyword evidence="1" id="KW-1133">Transmembrane helix</keyword>
<comment type="caution">
    <text evidence="3">The sequence shown here is derived from an EMBL/GenBank/DDBJ whole genome shotgun (WGS) entry which is preliminary data.</text>
</comment>
<protein>
    <submittedName>
        <fullName evidence="3">Membrane protein</fullName>
    </submittedName>
</protein>
<dbReference type="EMBL" id="BMYK01000010">
    <property type="protein sequence ID" value="GHC87405.1"/>
    <property type="molecule type" value="Genomic_DNA"/>
</dbReference>
<sequence>MQIKSRKDFVSGLMFMGFGAAFSLGAFNYTVGNAARMGPGYFPMLLGALLAGMGAFVLLGSLRSRRADGGRIGAIAWKPLLYIVGANLAFGVLLGGVPSLGIPAMGLIAAIFAAVIISSMAGSRFVFRGSLILAAILAVGSYLTFVVGLSLQFQVWPSFITG</sequence>
<evidence type="ECO:0000313" key="3">
    <source>
        <dbReference type="EMBL" id="GHC87405.1"/>
    </source>
</evidence>
<evidence type="ECO:0000313" key="4">
    <source>
        <dbReference type="Proteomes" id="UP000626210"/>
    </source>
</evidence>
<organism evidence="3 4">
    <name type="scientific">Pseudorhodoferax aquiterrae</name>
    <dbReference type="NCBI Taxonomy" id="747304"/>
    <lineage>
        <taxon>Bacteria</taxon>
        <taxon>Pseudomonadati</taxon>
        <taxon>Pseudomonadota</taxon>
        <taxon>Betaproteobacteria</taxon>
        <taxon>Burkholderiales</taxon>
        <taxon>Comamonadaceae</taxon>
    </lineage>
</organism>
<feature type="transmembrane region" description="Helical" evidence="1">
    <location>
        <begin position="41"/>
        <end position="62"/>
    </location>
</feature>
<feature type="domain" description="DUF1468" evidence="2">
    <location>
        <begin position="10"/>
        <end position="152"/>
    </location>
</feature>
<feature type="transmembrane region" description="Helical" evidence="1">
    <location>
        <begin position="74"/>
        <end position="94"/>
    </location>
</feature>
<dbReference type="Pfam" id="PF07331">
    <property type="entry name" value="TctB"/>
    <property type="match status" value="1"/>
</dbReference>
<feature type="transmembrane region" description="Helical" evidence="1">
    <location>
        <begin position="12"/>
        <end position="29"/>
    </location>
</feature>
<keyword evidence="4" id="KW-1185">Reference proteome</keyword>
<keyword evidence="1" id="KW-0472">Membrane</keyword>
<name>A0ABQ3G4I3_9BURK</name>
<dbReference type="InterPro" id="IPR009936">
    <property type="entry name" value="DUF1468"/>
</dbReference>
<proteinExistence type="predicted"/>
<reference evidence="4" key="1">
    <citation type="journal article" date="2019" name="Int. J. Syst. Evol. Microbiol.">
        <title>The Global Catalogue of Microorganisms (GCM) 10K type strain sequencing project: providing services to taxonomists for standard genome sequencing and annotation.</title>
        <authorList>
            <consortium name="The Broad Institute Genomics Platform"/>
            <consortium name="The Broad Institute Genome Sequencing Center for Infectious Disease"/>
            <person name="Wu L."/>
            <person name="Ma J."/>
        </authorList>
    </citation>
    <scope>NUCLEOTIDE SEQUENCE [LARGE SCALE GENOMIC DNA]</scope>
    <source>
        <strain evidence="4">KCTC 23314</strain>
    </source>
</reference>
<evidence type="ECO:0000256" key="1">
    <source>
        <dbReference type="SAM" id="Phobius"/>
    </source>
</evidence>